<accession>A0A0A9CH83</accession>
<proteinExistence type="predicted"/>
<dbReference type="AlphaFoldDB" id="A0A0A9CH83"/>
<reference evidence="1" key="1">
    <citation type="submission" date="2014-09" db="EMBL/GenBank/DDBJ databases">
        <authorList>
            <person name="Magalhaes I.L.F."/>
            <person name="Oliveira U."/>
            <person name="Santos F.R."/>
            <person name="Vidigal T.H.D.A."/>
            <person name="Brescovit A.D."/>
            <person name="Santos A.J."/>
        </authorList>
    </citation>
    <scope>NUCLEOTIDE SEQUENCE</scope>
    <source>
        <tissue evidence="1">Shoot tissue taken approximately 20 cm above the soil surface</tissue>
    </source>
</reference>
<evidence type="ECO:0000313" key="1">
    <source>
        <dbReference type="EMBL" id="JAD72745.1"/>
    </source>
</evidence>
<organism evidence="1">
    <name type="scientific">Arundo donax</name>
    <name type="common">Giant reed</name>
    <name type="synonym">Donax arundinaceus</name>
    <dbReference type="NCBI Taxonomy" id="35708"/>
    <lineage>
        <taxon>Eukaryota</taxon>
        <taxon>Viridiplantae</taxon>
        <taxon>Streptophyta</taxon>
        <taxon>Embryophyta</taxon>
        <taxon>Tracheophyta</taxon>
        <taxon>Spermatophyta</taxon>
        <taxon>Magnoliopsida</taxon>
        <taxon>Liliopsida</taxon>
        <taxon>Poales</taxon>
        <taxon>Poaceae</taxon>
        <taxon>PACMAD clade</taxon>
        <taxon>Arundinoideae</taxon>
        <taxon>Arundineae</taxon>
        <taxon>Arundo</taxon>
    </lineage>
</organism>
<dbReference type="EMBL" id="GBRH01225150">
    <property type="protein sequence ID" value="JAD72745.1"/>
    <property type="molecule type" value="Transcribed_RNA"/>
</dbReference>
<protein>
    <submittedName>
        <fullName evidence="1">Uncharacterized protein</fullName>
    </submittedName>
</protein>
<name>A0A0A9CH83_ARUDO</name>
<sequence length="32" mass="3943">MHFCFFSEFLHDSIGFLRFHVSELYEHIVIIK</sequence>
<reference evidence="1" key="2">
    <citation type="journal article" date="2015" name="Data Brief">
        <title>Shoot transcriptome of the giant reed, Arundo donax.</title>
        <authorList>
            <person name="Barrero R.A."/>
            <person name="Guerrero F.D."/>
            <person name="Moolhuijzen P."/>
            <person name="Goolsby J.A."/>
            <person name="Tidwell J."/>
            <person name="Bellgard S.E."/>
            <person name="Bellgard M.I."/>
        </authorList>
    </citation>
    <scope>NUCLEOTIDE SEQUENCE</scope>
    <source>
        <tissue evidence="1">Shoot tissue taken approximately 20 cm above the soil surface</tissue>
    </source>
</reference>